<organism evidence="10 11">
    <name type="scientific">Sinobacterium caligoides</name>
    <dbReference type="NCBI Taxonomy" id="933926"/>
    <lineage>
        <taxon>Bacteria</taxon>
        <taxon>Pseudomonadati</taxon>
        <taxon>Pseudomonadota</taxon>
        <taxon>Gammaproteobacteria</taxon>
        <taxon>Cellvibrionales</taxon>
        <taxon>Spongiibacteraceae</taxon>
        <taxon>Sinobacterium</taxon>
    </lineage>
</organism>
<evidence type="ECO:0000256" key="6">
    <source>
        <dbReference type="PIRSR" id="PIRSR000190-1"/>
    </source>
</evidence>
<dbReference type="EMBL" id="RKHR01000003">
    <property type="protein sequence ID" value="ROS05200.1"/>
    <property type="molecule type" value="Genomic_DNA"/>
</dbReference>
<dbReference type="InterPro" id="IPR019576">
    <property type="entry name" value="Pyridoxamine_oxidase_dimer_C"/>
</dbReference>
<accession>A0A3N2DZD6</accession>
<comment type="catalytic activity">
    <reaction evidence="5">
        <text>pyridoxine 5'-phosphate + O2 = pyridoxal 5'-phosphate + H2O2</text>
        <dbReference type="Rhea" id="RHEA:15149"/>
        <dbReference type="ChEBI" id="CHEBI:15379"/>
        <dbReference type="ChEBI" id="CHEBI:16240"/>
        <dbReference type="ChEBI" id="CHEBI:58589"/>
        <dbReference type="ChEBI" id="CHEBI:597326"/>
        <dbReference type="EC" id="1.4.3.5"/>
    </reaction>
</comment>
<dbReference type="InterPro" id="IPR019740">
    <property type="entry name" value="Pyridox_Oxase_CS"/>
</dbReference>
<keyword evidence="4 5" id="KW-0560">Oxidoreductase</keyword>
<feature type="domain" description="Pyridoxamine 5'-phosphate oxidase N-terminal" evidence="8">
    <location>
        <begin position="34"/>
        <end position="158"/>
    </location>
</feature>
<comment type="function">
    <text evidence="5">Catalyzes the oxidation of either pyridoxine 5'-phosphate (PNP) or pyridoxamine 5'-phosphate (PMP) into pyridoxal 5'-phosphate (PLP).</text>
</comment>
<feature type="binding site" evidence="5 6">
    <location>
        <position position="122"/>
    </location>
    <ligand>
        <name>substrate</name>
    </ligand>
</feature>
<dbReference type="InterPro" id="IPR012349">
    <property type="entry name" value="Split_barrel_FMN-bd"/>
</dbReference>
<evidence type="ECO:0000313" key="10">
    <source>
        <dbReference type="EMBL" id="ROS05200.1"/>
    </source>
</evidence>
<comment type="caution">
    <text evidence="10">The sequence shown here is derived from an EMBL/GenBank/DDBJ whole genome shotgun (WGS) entry which is preliminary data.</text>
</comment>
<name>A0A3N2DZD6_9GAMM</name>
<comment type="catalytic activity">
    <reaction evidence="5">
        <text>pyridoxamine 5'-phosphate + O2 + H2O = pyridoxal 5'-phosphate + H2O2 + NH4(+)</text>
        <dbReference type="Rhea" id="RHEA:15817"/>
        <dbReference type="ChEBI" id="CHEBI:15377"/>
        <dbReference type="ChEBI" id="CHEBI:15379"/>
        <dbReference type="ChEBI" id="CHEBI:16240"/>
        <dbReference type="ChEBI" id="CHEBI:28938"/>
        <dbReference type="ChEBI" id="CHEBI:58451"/>
        <dbReference type="ChEBI" id="CHEBI:597326"/>
        <dbReference type="EC" id="1.4.3.5"/>
    </reaction>
</comment>
<dbReference type="Proteomes" id="UP000275394">
    <property type="component" value="Unassembled WGS sequence"/>
</dbReference>
<evidence type="ECO:0000256" key="3">
    <source>
        <dbReference type="ARBA" id="ARBA00022643"/>
    </source>
</evidence>
<dbReference type="PANTHER" id="PTHR10851:SF0">
    <property type="entry name" value="PYRIDOXINE-5'-PHOSPHATE OXIDASE"/>
    <property type="match status" value="1"/>
</dbReference>
<dbReference type="Pfam" id="PF01243">
    <property type="entry name" value="PNPOx_N"/>
    <property type="match status" value="1"/>
</dbReference>
<feature type="binding site" evidence="5 7">
    <location>
        <begin position="75"/>
        <end position="76"/>
    </location>
    <ligand>
        <name>FMN</name>
        <dbReference type="ChEBI" id="CHEBI:58210"/>
    </ligand>
</feature>
<reference evidence="10 11" key="1">
    <citation type="submission" date="2018-11" db="EMBL/GenBank/DDBJ databases">
        <title>Genomic Encyclopedia of Type Strains, Phase IV (KMG-IV): sequencing the most valuable type-strain genomes for metagenomic binning, comparative biology and taxonomic classification.</title>
        <authorList>
            <person name="Goeker M."/>
        </authorList>
    </citation>
    <scope>NUCLEOTIDE SEQUENCE [LARGE SCALE GENOMIC DNA]</scope>
    <source>
        <strain evidence="10 11">DSM 100316</strain>
    </source>
</reference>
<dbReference type="Gene3D" id="2.30.110.10">
    <property type="entry name" value="Electron Transport, Fmn-binding Protein, Chain A"/>
    <property type="match status" value="1"/>
</dbReference>
<dbReference type="UniPathway" id="UPA01068">
    <property type="reaction ID" value="UER00304"/>
</dbReference>
<dbReference type="NCBIfam" id="NF004231">
    <property type="entry name" value="PRK05679.1"/>
    <property type="match status" value="1"/>
</dbReference>
<dbReference type="GO" id="GO:0010181">
    <property type="term" value="F:FMN binding"/>
    <property type="evidence" value="ECO:0007669"/>
    <property type="project" value="UniProtKB-UniRule"/>
</dbReference>
<dbReference type="GO" id="GO:0008615">
    <property type="term" value="P:pyridoxine biosynthetic process"/>
    <property type="evidence" value="ECO:0007669"/>
    <property type="project" value="UniProtKB-UniRule"/>
</dbReference>
<protein>
    <recommendedName>
        <fullName evidence="5">Pyridoxine/pyridoxamine 5'-phosphate oxidase</fullName>
        <ecNumber evidence="5">1.4.3.5</ecNumber>
    </recommendedName>
    <alternativeName>
        <fullName evidence="5">PNP/PMP oxidase</fullName>
        <shortName evidence="5">PNPOx</shortName>
    </alternativeName>
    <alternativeName>
        <fullName evidence="5">Pyridoxal 5'-phosphate synthase</fullName>
    </alternativeName>
</protein>
<keyword evidence="3 5" id="KW-0288">FMN</keyword>
<feature type="domain" description="Pyridoxine 5'-phosphate oxidase dimerisation C-terminal" evidence="9">
    <location>
        <begin position="171"/>
        <end position="212"/>
    </location>
</feature>
<evidence type="ECO:0000256" key="4">
    <source>
        <dbReference type="ARBA" id="ARBA00023002"/>
    </source>
</evidence>
<comment type="cofactor">
    <cofactor evidence="5 7">
        <name>FMN</name>
        <dbReference type="ChEBI" id="CHEBI:58210"/>
    </cofactor>
    <text evidence="5 7">Binds 1 FMN per subunit.</text>
</comment>
<comment type="caution">
    <text evidence="5">Lacks conserved residue(s) required for the propagation of feature annotation.</text>
</comment>
<proteinExistence type="inferred from homology"/>
<evidence type="ECO:0000259" key="9">
    <source>
        <dbReference type="Pfam" id="PF10590"/>
    </source>
</evidence>
<evidence type="ECO:0000256" key="7">
    <source>
        <dbReference type="PIRSR" id="PIRSR000190-2"/>
    </source>
</evidence>
<comment type="pathway">
    <text evidence="5">Cofactor metabolism; pyridoxal 5'-phosphate salvage; pyridoxal 5'-phosphate from pyridoxine 5'-phosphate: step 1/1.</text>
</comment>
<dbReference type="PROSITE" id="PS01064">
    <property type="entry name" value="PYRIDOX_OXIDASE"/>
    <property type="match status" value="1"/>
</dbReference>
<evidence type="ECO:0000259" key="8">
    <source>
        <dbReference type="Pfam" id="PF01243"/>
    </source>
</evidence>
<feature type="binding site" evidence="5 6">
    <location>
        <begin position="190"/>
        <end position="192"/>
    </location>
    <ligand>
        <name>substrate</name>
    </ligand>
</feature>
<evidence type="ECO:0000256" key="5">
    <source>
        <dbReference type="HAMAP-Rule" id="MF_01629"/>
    </source>
</evidence>
<dbReference type="HAMAP" id="MF_01629">
    <property type="entry name" value="PdxH"/>
    <property type="match status" value="1"/>
</dbReference>
<sequence length="212" mass="24525">MDIKNERREYLRSGLSRQQLATDPVEQFEHWLQEAKDHGIKDPTAMMLATVDATGQPSQRTVLLKQFDSSGFVFYTNLESNKAKQIADNNRVSLIFPWLTMERQVMISGRAERVSTKEALAYFVTRPRDSQLAAWVSKQSSPIGSRELLMGKFAEIKQRFAQQDLSLPKFWGGFRVVPERVEFWAGGAQRLHDRFEYLRDNEGAWNVERLQP</sequence>
<dbReference type="SUPFAM" id="SSF50475">
    <property type="entry name" value="FMN-binding split barrel"/>
    <property type="match status" value="1"/>
</dbReference>
<feature type="binding site" evidence="5 7">
    <location>
        <begin position="60"/>
        <end position="65"/>
    </location>
    <ligand>
        <name>FMN</name>
        <dbReference type="ChEBI" id="CHEBI:58210"/>
    </ligand>
</feature>
<dbReference type="EC" id="1.4.3.5" evidence="5"/>
<keyword evidence="11" id="KW-1185">Reference proteome</keyword>
<keyword evidence="2 5" id="KW-0285">Flavoprotein</keyword>
<feature type="binding site" evidence="5 7">
    <location>
        <position position="104"/>
    </location>
    <ligand>
        <name>FMN</name>
        <dbReference type="ChEBI" id="CHEBI:58210"/>
    </ligand>
</feature>
<dbReference type="InterPro" id="IPR011576">
    <property type="entry name" value="Pyridox_Oxase_N"/>
</dbReference>
<feature type="binding site" evidence="5 6">
    <location>
        <position position="130"/>
    </location>
    <ligand>
        <name>substrate</name>
    </ligand>
</feature>
<dbReference type="PIRSF" id="PIRSF000190">
    <property type="entry name" value="Pyd_amn-ph_oxd"/>
    <property type="match status" value="1"/>
</dbReference>
<dbReference type="InterPro" id="IPR000659">
    <property type="entry name" value="Pyridox_Oxase"/>
</dbReference>
<comment type="subunit">
    <text evidence="5">Homodimer.</text>
</comment>
<feature type="binding site" evidence="5 7">
    <location>
        <begin position="139"/>
        <end position="140"/>
    </location>
    <ligand>
        <name>FMN</name>
        <dbReference type="ChEBI" id="CHEBI:58210"/>
    </ligand>
</feature>
<evidence type="ECO:0000256" key="2">
    <source>
        <dbReference type="ARBA" id="ARBA00022630"/>
    </source>
</evidence>
<feature type="binding site" evidence="5 7">
    <location>
        <position position="194"/>
    </location>
    <ligand>
        <name>FMN</name>
        <dbReference type="ChEBI" id="CHEBI:58210"/>
    </ligand>
</feature>
<evidence type="ECO:0000256" key="1">
    <source>
        <dbReference type="ARBA" id="ARBA00007301"/>
    </source>
</evidence>
<dbReference type="Pfam" id="PF10590">
    <property type="entry name" value="PNP_phzG_C"/>
    <property type="match status" value="1"/>
</dbReference>
<feature type="binding site" evidence="5 6">
    <location>
        <position position="65"/>
    </location>
    <ligand>
        <name>substrate</name>
    </ligand>
</feature>
<feature type="binding site" evidence="6">
    <location>
        <begin position="7"/>
        <end position="10"/>
    </location>
    <ligand>
        <name>substrate</name>
    </ligand>
</feature>
<feature type="binding site" evidence="5 7">
    <location>
        <position position="184"/>
    </location>
    <ligand>
        <name>FMN</name>
        <dbReference type="ChEBI" id="CHEBI:58210"/>
    </ligand>
</feature>
<dbReference type="AlphaFoldDB" id="A0A3N2DZD6"/>
<comment type="pathway">
    <text evidence="5">Cofactor metabolism; pyridoxal 5'-phosphate salvage; pyridoxal 5'-phosphate from pyridoxamine 5'-phosphate: step 1/1.</text>
</comment>
<feature type="binding site" evidence="5 7">
    <location>
        <position position="82"/>
    </location>
    <ligand>
        <name>FMN</name>
        <dbReference type="ChEBI" id="CHEBI:58210"/>
    </ligand>
</feature>
<evidence type="ECO:0000313" key="11">
    <source>
        <dbReference type="Proteomes" id="UP000275394"/>
    </source>
</evidence>
<dbReference type="RefSeq" id="WP_170162814.1">
    <property type="nucleotide sequence ID" value="NZ_RKHR01000003.1"/>
</dbReference>
<dbReference type="PANTHER" id="PTHR10851">
    <property type="entry name" value="PYRIDOXINE-5-PHOSPHATE OXIDASE"/>
    <property type="match status" value="1"/>
</dbReference>
<gene>
    <name evidence="5" type="primary">pdxH</name>
    <name evidence="10" type="ORF">EDC56_0729</name>
</gene>
<comment type="similarity">
    <text evidence="1 5">Belongs to the pyridoxamine 5'-phosphate oxidase family.</text>
</comment>
<keyword evidence="5" id="KW-0664">Pyridoxine biosynthesis</keyword>
<feature type="binding site" evidence="5 6">
    <location>
        <position position="126"/>
    </location>
    <ligand>
        <name>substrate</name>
    </ligand>
</feature>
<dbReference type="NCBIfam" id="TIGR00558">
    <property type="entry name" value="pdxH"/>
    <property type="match status" value="1"/>
</dbReference>
<dbReference type="GO" id="GO:0004733">
    <property type="term" value="F:pyridoxamine phosphate oxidase activity"/>
    <property type="evidence" value="ECO:0007669"/>
    <property type="project" value="UniProtKB-UniRule"/>
</dbReference>